<dbReference type="InterPro" id="IPR005564">
    <property type="entry name" value="Major_capsid_GpE"/>
</dbReference>
<protein>
    <submittedName>
        <fullName evidence="1">Phage major capsid protein E</fullName>
    </submittedName>
</protein>
<dbReference type="Gene3D" id="3.15.30.10">
    <property type="entry name" value="putative capsid protein of prophage domain like"/>
    <property type="match status" value="1"/>
</dbReference>
<dbReference type="Gene3D" id="3.30.1930.10">
    <property type="entry name" value="capsid protein of prophage domain"/>
    <property type="match status" value="1"/>
</dbReference>
<evidence type="ECO:0000313" key="1">
    <source>
        <dbReference type="EMBL" id="SDO04029.1"/>
    </source>
</evidence>
<name>A0A1H0GB77_9BACT</name>
<evidence type="ECO:0000313" key="2">
    <source>
        <dbReference type="Proteomes" id="UP000199602"/>
    </source>
</evidence>
<dbReference type="Proteomes" id="UP000199602">
    <property type="component" value="Unassembled WGS sequence"/>
</dbReference>
<dbReference type="STRING" id="206665.SAMN04488516_11729"/>
<proteinExistence type="predicted"/>
<dbReference type="Pfam" id="PF03864">
    <property type="entry name" value="Phage_cap_E"/>
    <property type="match status" value="1"/>
</dbReference>
<dbReference type="AlphaFoldDB" id="A0A1H0GB77"/>
<reference evidence="1 2" key="1">
    <citation type="submission" date="2016-10" db="EMBL/GenBank/DDBJ databases">
        <authorList>
            <person name="de Groot N.N."/>
        </authorList>
    </citation>
    <scope>NUCLEOTIDE SEQUENCE [LARGE SCALE GENOMIC DNA]</scope>
    <source>
        <strain evidence="1 2">DSM 15269</strain>
    </source>
</reference>
<dbReference type="RefSeq" id="WP_092066568.1">
    <property type="nucleotide sequence ID" value="NZ_FNIN01000017.1"/>
</dbReference>
<sequence length="335" mass="37643">MDDFFKPTVLTASINEMQSPQMVIYNRIFKGKEKFNPTDKLEFEVLSGSESILRNLTVFEPAQVTGKTGRKVVIVKAPRLADKKFIHTAELNGLRAYGEQLGFELFKQRIAREQKDIRNIIDRTIEYWSANALKGKILDSDYSTVLVDYNLPATHKLTLSGTDLWTDPDSDPLADIREFKRTIEEDSGAAITSWVAFIGYKVMDALLNHEGVRDFLKYDRGSQMAESGRIQRLAEVELIEYNVSFVDSTGTKRRFIDPEEFLLVGECEDVVSVPFAPIVDKNAPGGVGNVVSGKPVMYFSKSWDVEDPDGRWIKAESRPLPALQRPGAVVDAIVV</sequence>
<keyword evidence="2" id="KW-1185">Reference proteome</keyword>
<dbReference type="OrthoDB" id="5449178at2"/>
<organism evidence="1 2">
    <name type="scientific">Desulfonauticus submarinus</name>
    <dbReference type="NCBI Taxonomy" id="206665"/>
    <lineage>
        <taxon>Bacteria</taxon>
        <taxon>Pseudomonadati</taxon>
        <taxon>Thermodesulfobacteriota</taxon>
        <taxon>Desulfovibrionia</taxon>
        <taxon>Desulfovibrionales</taxon>
        <taxon>Desulfonauticaceae</taxon>
        <taxon>Desulfonauticus</taxon>
    </lineage>
</organism>
<gene>
    <name evidence="1" type="ORF">SAMN04488516_11729</name>
</gene>
<accession>A0A1H0GB77</accession>
<dbReference type="EMBL" id="FNIN01000017">
    <property type="protein sequence ID" value="SDO04029.1"/>
    <property type="molecule type" value="Genomic_DNA"/>
</dbReference>